<dbReference type="EMBL" id="JXYS01000075">
    <property type="protein sequence ID" value="KJF16757.1"/>
    <property type="molecule type" value="Genomic_DNA"/>
</dbReference>
<dbReference type="AlphaFoldDB" id="A0A0D8HG23"/>
<reference evidence="1 2" key="1">
    <citation type="submission" date="2015-01" db="EMBL/GenBank/DDBJ databases">
        <title>Draft genome of the acidophilic iron oxidizer Acidithrix ferrooxidans strain Py-F3.</title>
        <authorList>
            <person name="Poehlein A."/>
            <person name="Eisen S."/>
            <person name="Schloemann M."/>
            <person name="Johnson B.D."/>
            <person name="Daniel R."/>
            <person name="Muehling M."/>
        </authorList>
    </citation>
    <scope>NUCLEOTIDE SEQUENCE [LARGE SCALE GENOMIC DNA]</scope>
    <source>
        <strain evidence="1 2">Py-F3</strain>
    </source>
</reference>
<gene>
    <name evidence="1" type="ORF">AXFE_24220</name>
</gene>
<organism evidence="1 2">
    <name type="scientific">Acidithrix ferrooxidans</name>
    <dbReference type="NCBI Taxonomy" id="1280514"/>
    <lineage>
        <taxon>Bacteria</taxon>
        <taxon>Bacillati</taxon>
        <taxon>Actinomycetota</taxon>
        <taxon>Acidimicrobiia</taxon>
        <taxon>Acidimicrobiales</taxon>
        <taxon>Acidimicrobiaceae</taxon>
        <taxon>Acidithrix</taxon>
    </lineage>
</organism>
<accession>A0A0D8HG23</accession>
<proteinExistence type="predicted"/>
<protein>
    <submittedName>
        <fullName evidence="1">Uncharacterized protein</fullName>
    </submittedName>
</protein>
<name>A0A0D8HG23_9ACTN</name>
<evidence type="ECO:0000313" key="2">
    <source>
        <dbReference type="Proteomes" id="UP000032360"/>
    </source>
</evidence>
<keyword evidence="2" id="KW-1185">Reference proteome</keyword>
<dbReference type="STRING" id="1280514.AXFE_24220"/>
<sequence length="40" mass="4347">MVCLFLKVPRQMRCVAAYIFGVFSQAAMGLAVVRCDHGAS</sequence>
<comment type="caution">
    <text evidence="1">The sequence shown here is derived from an EMBL/GenBank/DDBJ whole genome shotgun (WGS) entry which is preliminary data.</text>
</comment>
<evidence type="ECO:0000313" key="1">
    <source>
        <dbReference type="EMBL" id="KJF16757.1"/>
    </source>
</evidence>
<dbReference type="Proteomes" id="UP000032360">
    <property type="component" value="Unassembled WGS sequence"/>
</dbReference>